<accession>A0A0A9TGA4</accession>
<evidence type="ECO:0000313" key="1">
    <source>
        <dbReference type="EMBL" id="JAD36017.1"/>
    </source>
</evidence>
<protein>
    <submittedName>
        <fullName evidence="1">Uncharacterized protein</fullName>
    </submittedName>
</protein>
<reference evidence="1" key="1">
    <citation type="submission" date="2014-09" db="EMBL/GenBank/DDBJ databases">
        <authorList>
            <person name="Magalhaes I.L.F."/>
            <person name="Oliveira U."/>
            <person name="Santos F.R."/>
            <person name="Vidigal T.H.D.A."/>
            <person name="Brescovit A.D."/>
            <person name="Santos A.J."/>
        </authorList>
    </citation>
    <scope>NUCLEOTIDE SEQUENCE</scope>
    <source>
        <tissue evidence="1">Shoot tissue taken approximately 20 cm above the soil surface</tissue>
    </source>
</reference>
<dbReference type="AlphaFoldDB" id="A0A0A9TGA4"/>
<proteinExistence type="predicted"/>
<dbReference type="EMBL" id="GBRH01261878">
    <property type="protein sequence ID" value="JAD36017.1"/>
    <property type="molecule type" value="Transcribed_RNA"/>
</dbReference>
<name>A0A0A9TGA4_ARUDO</name>
<organism evidence="1">
    <name type="scientific">Arundo donax</name>
    <name type="common">Giant reed</name>
    <name type="synonym">Donax arundinaceus</name>
    <dbReference type="NCBI Taxonomy" id="35708"/>
    <lineage>
        <taxon>Eukaryota</taxon>
        <taxon>Viridiplantae</taxon>
        <taxon>Streptophyta</taxon>
        <taxon>Embryophyta</taxon>
        <taxon>Tracheophyta</taxon>
        <taxon>Spermatophyta</taxon>
        <taxon>Magnoliopsida</taxon>
        <taxon>Liliopsida</taxon>
        <taxon>Poales</taxon>
        <taxon>Poaceae</taxon>
        <taxon>PACMAD clade</taxon>
        <taxon>Arundinoideae</taxon>
        <taxon>Arundineae</taxon>
        <taxon>Arundo</taxon>
    </lineage>
</organism>
<sequence>MEELIMFNHPGHGDCLVIHMRLCYSGSTRSPSYTLQKHVCHVTFNLALERGLFPMFRPRCR</sequence>
<reference evidence="1" key="2">
    <citation type="journal article" date="2015" name="Data Brief">
        <title>Shoot transcriptome of the giant reed, Arundo donax.</title>
        <authorList>
            <person name="Barrero R.A."/>
            <person name="Guerrero F.D."/>
            <person name="Moolhuijzen P."/>
            <person name="Goolsby J.A."/>
            <person name="Tidwell J."/>
            <person name="Bellgard S.E."/>
            <person name="Bellgard M.I."/>
        </authorList>
    </citation>
    <scope>NUCLEOTIDE SEQUENCE</scope>
    <source>
        <tissue evidence="1">Shoot tissue taken approximately 20 cm above the soil surface</tissue>
    </source>
</reference>